<sequence length="88" mass="9901">QLASKKIKYTNGFGKMKKALNFALDLGCEKELISIITQFVNQKKSLLEGIDNKSTQLNQLEHIVVNDLLVTKYHGRPPTKRLKSSSKA</sequence>
<dbReference type="EMBL" id="CAJVPW010024503">
    <property type="protein sequence ID" value="CAG8705175.1"/>
    <property type="molecule type" value="Genomic_DNA"/>
</dbReference>
<gene>
    <name evidence="1" type="ORF">SPELUC_LOCUS11481</name>
</gene>
<reference evidence="1" key="1">
    <citation type="submission" date="2021-06" db="EMBL/GenBank/DDBJ databases">
        <authorList>
            <person name="Kallberg Y."/>
            <person name="Tangrot J."/>
            <person name="Rosling A."/>
        </authorList>
    </citation>
    <scope>NUCLEOTIDE SEQUENCE</scope>
    <source>
        <strain evidence="1">28 12/20/2015</strain>
    </source>
</reference>
<keyword evidence="2" id="KW-1185">Reference proteome</keyword>
<proteinExistence type="predicted"/>
<evidence type="ECO:0000313" key="2">
    <source>
        <dbReference type="Proteomes" id="UP000789366"/>
    </source>
</evidence>
<feature type="non-terminal residue" evidence="1">
    <location>
        <position position="1"/>
    </location>
</feature>
<evidence type="ECO:0000313" key="1">
    <source>
        <dbReference type="EMBL" id="CAG8705175.1"/>
    </source>
</evidence>
<protein>
    <submittedName>
        <fullName evidence="1">10080_t:CDS:1</fullName>
    </submittedName>
</protein>
<comment type="caution">
    <text evidence="1">The sequence shown here is derived from an EMBL/GenBank/DDBJ whole genome shotgun (WGS) entry which is preliminary data.</text>
</comment>
<name>A0ACA9PKA9_9GLOM</name>
<accession>A0ACA9PKA9</accession>
<organism evidence="1 2">
    <name type="scientific">Cetraspora pellucida</name>
    <dbReference type="NCBI Taxonomy" id="1433469"/>
    <lineage>
        <taxon>Eukaryota</taxon>
        <taxon>Fungi</taxon>
        <taxon>Fungi incertae sedis</taxon>
        <taxon>Mucoromycota</taxon>
        <taxon>Glomeromycotina</taxon>
        <taxon>Glomeromycetes</taxon>
        <taxon>Diversisporales</taxon>
        <taxon>Gigasporaceae</taxon>
        <taxon>Cetraspora</taxon>
    </lineage>
</organism>
<dbReference type="Proteomes" id="UP000789366">
    <property type="component" value="Unassembled WGS sequence"/>
</dbReference>